<dbReference type="InterPro" id="IPR018060">
    <property type="entry name" value="HTH_AraC"/>
</dbReference>
<evidence type="ECO:0000259" key="9">
    <source>
        <dbReference type="PROSITE" id="PS01124"/>
    </source>
</evidence>
<dbReference type="PROSITE" id="PS00041">
    <property type="entry name" value="HTH_ARAC_FAMILY_1"/>
    <property type="match status" value="1"/>
</dbReference>
<dbReference type="InterPro" id="IPR011006">
    <property type="entry name" value="CheY-like_superfamily"/>
</dbReference>
<keyword evidence="3 8" id="KW-0597">Phosphoprotein</keyword>
<dbReference type="PROSITE" id="PS50110">
    <property type="entry name" value="RESPONSE_REGULATORY"/>
    <property type="match status" value="1"/>
</dbReference>
<dbReference type="PROSITE" id="PS01124">
    <property type="entry name" value="HTH_ARAC_FAMILY_2"/>
    <property type="match status" value="1"/>
</dbReference>
<dbReference type="PANTHER" id="PTHR42713">
    <property type="entry name" value="HISTIDINE KINASE-RELATED"/>
    <property type="match status" value="1"/>
</dbReference>
<gene>
    <name evidence="11" type="ORF">FE782_25710</name>
</gene>
<comment type="caution">
    <text evidence="11">The sequence shown here is derived from an EMBL/GenBank/DDBJ whole genome shotgun (WGS) entry which is preliminary data.</text>
</comment>
<keyword evidence="7" id="KW-0804">Transcription</keyword>
<dbReference type="SUPFAM" id="SSF52172">
    <property type="entry name" value="CheY-like"/>
    <property type="match status" value="1"/>
</dbReference>
<keyword evidence="12" id="KW-1185">Reference proteome</keyword>
<dbReference type="InterPro" id="IPR018062">
    <property type="entry name" value="HTH_AraC-typ_CS"/>
</dbReference>
<evidence type="ECO:0000256" key="7">
    <source>
        <dbReference type="ARBA" id="ARBA00023163"/>
    </source>
</evidence>
<comment type="subcellular location">
    <subcellularLocation>
        <location evidence="1">Cytoplasm</location>
    </subcellularLocation>
</comment>
<dbReference type="OrthoDB" id="1699at2"/>
<dbReference type="RefSeq" id="WP_138197236.1">
    <property type="nucleotide sequence ID" value="NZ_VCIW01000022.1"/>
</dbReference>
<keyword evidence="2" id="KW-0963">Cytoplasm</keyword>
<dbReference type="InterPro" id="IPR009057">
    <property type="entry name" value="Homeodomain-like_sf"/>
</dbReference>
<dbReference type="InterPro" id="IPR051552">
    <property type="entry name" value="HptR"/>
</dbReference>
<dbReference type="SMART" id="SM00342">
    <property type="entry name" value="HTH_ARAC"/>
    <property type="match status" value="1"/>
</dbReference>
<proteinExistence type="predicted"/>
<reference evidence="11 12" key="1">
    <citation type="submission" date="2019-05" db="EMBL/GenBank/DDBJ databases">
        <authorList>
            <person name="Narsing Rao M.P."/>
            <person name="Li W.J."/>
        </authorList>
    </citation>
    <scope>NUCLEOTIDE SEQUENCE [LARGE SCALE GENOMIC DNA]</scope>
    <source>
        <strain evidence="11 12">SYSU_K30003</strain>
    </source>
</reference>
<dbReference type="Pfam" id="PF00072">
    <property type="entry name" value="Response_reg"/>
    <property type="match status" value="1"/>
</dbReference>
<evidence type="ECO:0000256" key="8">
    <source>
        <dbReference type="PROSITE-ProRule" id="PRU00169"/>
    </source>
</evidence>
<dbReference type="Gene3D" id="1.10.10.60">
    <property type="entry name" value="Homeodomain-like"/>
    <property type="match status" value="2"/>
</dbReference>
<dbReference type="SUPFAM" id="SSF46689">
    <property type="entry name" value="Homeodomain-like"/>
    <property type="match status" value="1"/>
</dbReference>
<dbReference type="GO" id="GO:0003700">
    <property type="term" value="F:DNA-binding transcription factor activity"/>
    <property type="evidence" value="ECO:0007669"/>
    <property type="project" value="InterPro"/>
</dbReference>
<dbReference type="EMBL" id="VCIW01000022">
    <property type="protein sequence ID" value="TLS49259.1"/>
    <property type="molecule type" value="Genomic_DNA"/>
</dbReference>
<dbReference type="GO" id="GO:0000160">
    <property type="term" value="P:phosphorelay signal transduction system"/>
    <property type="evidence" value="ECO:0007669"/>
    <property type="project" value="UniProtKB-KW"/>
</dbReference>
<evidence type="ECO:0000259" key="10">
    <source>
        <dbReference type="PROSITE" id="PS50110"/>
    </source>
</evidence>
<protein>
    <submittedName>
        <fullName evidence="11">Response regulator</fullName>
    </submittedName>
</protein>
<dbReference type="Proteomes" id="UP000309676">
    <property type="component" value="Unassembled WGS sequence"/>
</dbReference>
<evidence type="ECO:0000256" key="2">
    <source>
        <dbReference type="ARBA" id="ARBA00022490"/>
    </source>
</evidence>
<dbReference type="Gene3D" id="3.40.50.2300">
    <property type="match status" value="1"/>
</dbReference>
<dbReference type="AlphaFoldDB" id="A0A5R9G2K9"/>
<dbReference type="GO" id="GO:0043565">
    <property type="term" value="F:sequence-specific DNA binding"/>
    <property type="evidence" value="ECO:0007669"/>
    <property type="project" value="InterPro"/>
</dbReference>
<organism evidence="11 12">
    <name type="scientific">Paenibacillus antri</name>
    <dbReference type="NCBI Taxonomy" id="2582848"/>
    <lineage>
        <taxon>Bacteria</taxon>
        <taxon>Bacillati</taxon>
        <taxon>Bacillota</taxon>
        <taxon>Bacilli</taxon>
        <taxon>Bacillales</taxon>
        <taxon>Paenibacillaceae</taxon>
        <taxon>Paenibacillus</taxon>
    </lineage>
</organism>
<sequence>MYKLLIVDDEPQILDGIKRTLDWEKLGFGQIETSETCEGAIAKAVEFEPDLAIFDVCIGKERGYTAIRKLNELRLPAAYIMMSGYSEFEYALEALHCGVKDYLLKPVERGKLQTLVERIIVEDLNGTLEDAHPDDRNVDPVLGMRYDSLSKLTNRILLMVKAEYDQNLNLKTVANRFRMNGTYLGQLFLKETQMKFSEYLMVYRMLRARDRIQTTDEKISTIALSVGYANLNYFYTHFQAYFNKSPSDLRRRE</sequence>
<evidence type="ECO:0000256" key="4">
    <source>
        <dbReference type="ARBA" id="ARBA00023012"/>
    </source>
</evidence>
<feature type="modified residue" description="4-aspartylphosphate" evidence="8">
    <location>
        <position position="55"/>
    </location>
</feature>
<evidence type="ECO:0000313" key="12">
    <source>
        <dbReference type="Proteomes" id="UP000309676"/>
    </source>
</evidence>
<feature type="domain" description="Response regulatory" evidence="10">
    <location>
        <begin position="3"/>
        <end position="120"/>
    </location>
</feature>
<dbReference type="InterPro" id="IPR001789">
    <property type="entry name" value="Sig_transdc_resp-reg_receiver"/>
</dbReference>
<name>A0A5R9G2K9_9BACL</name>
<keyword evidence="6" id="KW-0238">DNA-binding</keyword>
<accession>A0A5R9G2K9</accession>
<evidence type="ECO:0000313" key="11">
    <source>
        <dbReference type="EMBL" id="TLS49259.1"/>
    </source>
</evidence>
<keyword evidence="4" id="KW-0902">Two-component regulatory system</keyword>
<dbReference type="GO" id="GO:0005737">
    <property type="term" value="C:cytoplasm"/>
    <property type="evidence" value="ECO:0007669"/>
    <property type="project" value="UniProtKB-SubCell"/>
</dbReference>
<evidence type="ECO:0000256" key="1">
    <source>
        <dbReference type="ARBA" id="ARBA00004496"/>
    </source>
</evidence>
<evidence type="ECO:0000256" key="5">
    <source>
        <dbReference type="ARBA" id="ARBA00023015"/>
    </source>
</evidence>
<keyword evidence="5" id="KW-0805">Transcription regulation</keyword>
<evidence type="ECO:0000256" key="6">
    <source>
        <dbReference type="ARBA" id="ARBA00023125"/>
    </source>
</evidence>
<feature type="domain" description="HTH araC/xylS-type" evidence="9">
    <location>
        <begin position="154"/>
        <end position="252"/>
    </location>
</feature>
<evidence type="ECO:0000256" key="3">
    <source>
        <dbReference type="ARBA" id="ARBA00022553"/>
    </source>
</evidence>
<dbReference type="Pfam" id="PF12833">
    <property type="entry name" value="HTH_18"/>
    <property type="match status" value="1"/>
</dbReference>
<dbReference type="CDD" id="cd17536">
    <property type="entry name" value="REC_YesN-like"/>
    <property type="match status" value="1"/>
</dbReference>
<dbReference type="PANTHER" id="PTHR42713:SF3">
    <property type="entry name" value="TRANSCRIPTIONAL REGULATORY PROTEIN HPTR"/>
    <property type="match status" value="1"/>
</dbReference>
<dbReference type="SMART" id="SM00448">
    <property type="entry name" value="REC"/>
    <property type="match status" value="1"/>
</dbReference>